<evidence type="ECO:0000313" key="2">
    <source>
        <dbReference type="Proteomes" id="UP000886501"/>
    </source>
</evidence>
<gene>
    <name evidence="1" type="ORF">BDM02DRAFT_3077537</name>
</gene>
<dbReference type="Proteomes" id="UP000886501">
    <property type="component" value="Unassembled WGS sequence"/>
</dbReference>
<comment type="caution">
    <text evidence="1">The sequence shown here is derived from an EMBL/GenBank/DDBJ whole genome shotgun (WGS) entry which is preliminary data.</text>
</comment>
<reference evidence="1" key="1">
    <citation type="submission" date="2019-10" db="EMBL/GenBank/DDBJ databases">
        <authorList>
            <consortium name="DOE Joint Genome Institute"/>
            <person name="Kuo A."/>
            <person name="Miyauchi S."/>
            <person name="Kiss E."/>
            <person name="Drula E."/>
            <person name="Kohler A."/>
            <person name="Sanchez-Garcia M."/>
            <person name="Andreopoulos B."/>
            <person name="Barry K.W."/>
            <person name="Bonito G."/>
            <person name="Buee M."/>
            <person name="Carver A."/>
            <person name="Chen C."/>
            <person name="Cichocki N."/>
            <person name="Clum A."/>
            <person name="Culley D."/>
            <person name="Crous P.W."/>
            <person name="Fauchery L."/>
            <person name="Girlanda M."/>
            <person name="Hayes R."/>
            <person name="Keri Z."/>
            <person name="Labutti K."/>
            <person name="Lipzen A."/>
            <person name="Lombard V."/>
            <person name="Magnuson J."/>
            <person name="Maillard F."/>
            <person name="Morin E."/>
            <person name="Murat C."/>
            <person name="Nolan M."/>
            <person name="Ohm R."/>
            <person name="Pangilinan J."/>
            <person name="Pereira M."/>
            <person name="Perotto S."/>
            <person name="Peter M."/>
            <person name="Riley R."/>
            <person name="Sitrit Y."/>
            <person name="Stielow B."/>
            <person name="Szollosi G."/>
            <person name="Zifcakova L."/>
            <person name="Stursova M."/>
            <person name="Spatafora J.W."/>
            <person name="Tedersoo L."/>
            <person name="Vaario L.-M."/>
            <person name="Yamada A."/>
            <person name="Yan M."/>
            <person name="Wang P."/>
            <person name="Xu J."/>
            <person name="Bruns T."/>
            <person name="Baldrian P."/>
            <person name="Vilgalys R."/>
            <person name="Henrissat B."/>
            <person name="Grigoriev I.V."/>
            <person name="Hibbett D."/>
            <person name="Nagy L.G."/>
            <person name="Martin F.M."/>
        </authorList>
    </citation>
    <scope>NUCLEOTIDE SEQUENCE</scope>
    <source>
        <strain evidence="1">P2</strain>
    </source>
</reference>
<proteinExistence type="predicted"/>
<dbReference type="EMBL" id="MU118136">
    <property type="protein sequence ID" value="KAF9644479.1"/>
    <property type="molecule type" value="Genomic_DNA"/>
</dbReference>
<organism evidence="1 2">
    <name type="scientific">Thelephora ganbajun</name>
    <name type="common">Ganba fungus</name>
    <dbReference type="NCBI Taxonomy" id="370292"/>
    <lineage>
        <taxon>Eukaryota</taxon>
        <taxon>Fungi</taxon>
        <taxon>Dikarya</taxon>
        <taxon>Basidiomycota</taxon>
        <taxon>Agaricomycotina</taxon>
        <taxon>Agaricomycetes</taxon>
        <taxon>Thelephorales</taxon>
        <taxon>Thelephoraceae</taxon>
        <taxon>Thelephora</taxon>
    </lineage>
</organism>
<name>A0ACB6Z4N5_THEGA</name>
<feature type="non-terminal residue" evidence="1">
    <location>
        <position position="101"/>
    </location>
</feature>
<feature type="non-terminal residue" evidence="1">
    <location>
        <position position="1"/>
    </location>
</feature>
<keyword evidence="2" id="KW-1185">Reference proteome</keyword>
<sequence>INRNGWSRPDPMTATKEVICPAVRRLLTVLAFPVGMPLRTFPFFLGCSQISYTSPVVVNIYPGVFTGIGVARGMLGLHNAYLKLSQTVRDNEFPVEMRLRN</sequence>
<protein>
    <submittedName>
        <fullName evidence="1">Uncharacterized protein</fullName>
    </submittedName>
</protein>
<accession>A0ACB6Z4N5</accession>
<evidence type="ECO:0000313" key="1">
    <source>
        <dbReference type="EMBL" id="KAF9644479.1"/>
    </source>
</evidence>
<reference evidence="1" key="2">
    <citation type="journal article" date="2020" name="Nat. Commun.">
        <title>Large-scale genome sequencing of mycorrhizal fungi provides insights into the early evolution of symbiotic traits.</title>
        <authorList>
            <person name="Miyauchi S."/>
            <person name="Kiss E."/>
            <person name="Kuo A."/>
            <person name="Drula E."/>
            <person name="Kohler A."/>
            <person name="Sanchez-Garcia M."/>
            <person name="Morin E."/>
            <person name="Andreopoulos B."/>
            <person name="Barry K.W."/>
            <person name="Bonito G."/>
            <person name="Buee M."/>
            <person name="Carver A."/>
            <person name="Chen C."/>
            <person name="Cichocki N."/>
            <person name="Clum A."/>
            <person name="Culley D."/>
            <person name="Crous P.W."/>
            <person name="Fauchery L."/>
            <person name="Girlanda M."/>
            <person name="Hayes R.D."/>
            <person name="Keri Z."/>
            <person name="LaButti K."/>
            <person name="Lipzen A."/>
            <person name="Lombard V."/>
            <person name="Magnuson J."/>
            <person name="Maillard F."/>
            <person name="Murat C."/>
            <person name="Nolan M."/>
            <person name="Ohm R.A."/>
            <person name="Pangilinan J."/>
            <person name="Pereira M.F."/>
            <person name="Perotto S."/>
            <person name="Peter M."/>
            <person name="Pfister S."/>
            <person name="Riley R."/>
            <person name="Sitrit Y."/>
            <person name="Stielow J.B."/>
            <person name="Szollosi G."/>
            <person name="Zifcakova L."/>
            <person name="Stursova M."/>
            <person name="Spatafora J.W."/>
            <person name="Tedersoo L."/>
            <person name="Vaario L.M."/>
            <person name="Yamada A."/>
            <person name="Yan M."/>
            <person name="Wang P."/>
            <person name="Xu J."/>
            <person name="Bruns T."/>
            <person name="Baldrian P."/>
            <person name="Vilgalys R."/>
            <person name="Dunand C."/>
            <person name="Henrissat B."/>
            <person name="Grigoriev I.V."/>
            <person name="Hibbett D."/>
            <person name="Nagy L.G."/>
            <person name="Martin F.M."/>
        </authorList>
    </citation>
    <scope>NUCLEOTIDE SEQUENCE</scope>
    <source>
        <strain evidence="1">P2</strain>
    </source>
</reference>